<dbReference type="InterPro" id="IPR023302">
    <property type="entry name" value="Pept_S9A_N"/>
</dbReference>
<dbReference type="InParanoid" id="F2U9E8"/>
<dbReference type="Pfam" id="PF00326">
    <property type="entry name" value="Peptidase_S9"/>
    <property type="match status" value="1"/>
</dbReference>
<gene>
    <name evidence="9" type="ORF">PTSG_05063</name>
</gene>
<dbReference type="AlphaFoldDB" id="F2U9E8"/>
<dbReference type="EC" id="3.4.21.-" evidence="6"/>
<dbReference type="PANTHER" id="PTHR42881:SF2">
    <property type="entry name" value="PROLYL ENDOPEPTIDASE"/>
    <property type="match status" value="1"/>
</dbReference>
<dbReference type="GO" id="GO:0070012">
    <property type="term" value="F:oligopeptidase activity"/>
    <property type="evidence" value="ECO:0007669"/>
    <property type="project" value="TreeGrafter"/>
</dbReference>
<feature type="domain" description="Peptidase S9 prolyl oligopeptidase catalytic" evidence="7">
    <location>
        <begin position="478"/>
        <end position="697"/>
    </location>
</feature>
<comment type="similarity">
    <text evidence="2 6">Belongs to the peptidase S9A family.</text>
</comment>
<dbReference type="FunFam" id="2.130.10.120:FF:000001">
    <property type="entry name" value="Prolyl endopeptidase"/>
    <property type="match status" value="1"/>
</dbReference>
<accession>F2U9E8</accession>
<dbReference type="GO" id="GO:0004252">
    <property type="term" value="F:serine-type endopeptidase activity"/>
    <property type="evidence" value="ECO:0007669"/>
    <property type="project" value="UniProtKB-UniRule"/>
</dbReference>
<dbReference type="Gene3D" id="2.130.10.120">
    <property type="entry name" value="Prolyl oligopeptidase, N-terminal domain"/>
    <property type="match status" value="1"/>
</dbReference>
<keyword evidence="3 6" id="KW-0645">Protease</keyword>
<dbReference type="GO" id="GO:0006508">
    <property type="term" value="P:proteolysis"/>
    <property type="evidence" value="ECO:0007669"/>
    <property type="project" value="UniProtKB-KW"/>
</dbReference>
<dbReference type="Proteomes" id="UP000007799">
    <property type="component" value="Unassembled WGS sequence"/>
</dbReference>
<dbReference type="Gene3D" id="3.40.50.1820">
    <property type="entry name" value="alpha/beta hydrolase"/>
    <property type="match status" value="1"/>
</dbReference>
<dbReference type="InterPro" id="IPR001375">
    <property type="entry name" value="Peptidase_S9_cat"/>
</dbReference>
<dbReference type="PRINTS" id="PR00862">
    <property type="entry name" value="PROLIGOPTASE"/>
</dbReference>
<protein>
    <recommendedName>
        <fullName evidence="6">Prolyl endopeptidase</fullName>
        <ecNumber evidence="6">3.4.21.-</ecNumber>
    </recommendedName>
</protein>
<evidence type="ECO:0000256" key="3">
    <source>
        <dbReference type="ARBA" id="ARBA00022670"/>
    </source>
</evidence>
<keyword evidence="4 6" id="KW-0378">Hydrolase</keyword>
<dbReference type="FunFam" id="3.40.50.1820:FF:000005">
    <property type="entry name" value="Prolyl endopeptidase"/>
    <property type="match status" value="1"/>
</dbReference>
<dbReference type="EMBL" id="GL832965">
    <property type="protein sequence ID" value="EGD73351.1"/>
    <property type="molecule type" value="Genomic_DNA"/>
</dbReference>
<dbReference type="RefSeq" id="XP_004994381.1">
    <property type="nucleotide sequence ID" value="XM_004994324.1"/>
</dbReference>
<evidence type="ECO:0000256" key="5">
    <source>
        <dbReference type="ARBA" id="ARBA00022825"/>
    </source>
</evidence>
<dbReference type="OrthoDB" id="248387at2759"/>
<dbReference type="SUPFAM" id="SSF50993">
    <property type="entry name" value="Peptidase/esterase 'gauge' domain"/>
    <property type="match status" value="1"/>
</dbReference>
<evidence type="ECO:0000256" key="6">
    <source>
        <dbReference type="RuleBase" id="RU368024"/>
    </source>
</evidence>
<evidence type="ECO:0000256" key="2">
    <source>
        <dbReference type="ARBA" id="ARBA00005228"/>
    </source>
</evidence>
<evidence type="ECO:0000256" key="1">
    <source>
        <dbReference type="ARBA" id="ARBA00001070"/>
    </source>
</evidence>
<name>F2U9E8_SALR5</name>
<dbReference type="PROSITE" id="PS00708">
    <property type="entry name" value="PRO_ENDOPEP_SER"/>
    <property type="match status" value="1"/>
</dbReference>
<dbReference type="KEGG" id="sre:PTSG_05063"/>
<dbReference type="InterPro" id="IPR029058">
    <property type="entry name" value="AB_hydrolase_fold"/>
</dbReference>
<dbReference type="OMA" id="DGCKNAN"/>
<dbReference type="eggNOG" id="KOG2237">
    <property type="taxonomic scope" value="Eukaryota"/>
</dbReference>
<proteinExistence type="inferred from homology"/>
<dbReference type="PANTHER" id="PTHR42881">
    <property type="entry name" value="PROLYL ENDOPEPTIDASE"/>
    <property type="match status" value="1"/>
</dbReference>
<dbReference type="Pfam" id="PF02897">
    <property type="entry name" value="Peptidase_S9_N"/>
    <property type="match status" value="1"/>
</dbReference>
<feature type="domain" description="Peptidase S9A N-terminal" evidence="8">
    <location>
        <begin position="8"/>
        <end position="414"/>
    </location>
</feature>
<evidence type="ECO:0000256" key="4">
    <source>
        <dbReference type="ARBA" id="ARBA00022801"/>
    </source>
</evidence>
<keyword evidence="5 6" id="KW-0720">Serine protease</keyword>
<organism evidence="10">
    <name type="scientific">Salpingoeca rosetta (strain ATCC 50818 / BSB-021)</name>
    <dbReference type="NCBI Taxonomy" id="946362"/>
    <lineage>
        <taxon>Eukaryota</taxon>
        <taxon>Choanoflagellata</taxon>
        <taxon>Craspedida</taxon>
        <taxon>Salpingoecidae</taxon>
        <taxon>Salpingoeca</taxon>
    </lineage>
</organism>
<dbReference type="InterPro" id="IPR002470">
    <property type="entry name" value="Peptidase_S9A"/>
</dbReference>
<evidence type="ECO:0000259" key="8">
    <source>
        <dbReference type="Pfam" id="PF02897"/>
    </source>
</evidence>
<dbReference type="MEROPS" id="S09.001"/>
<evidence type="ECO:0000259" key="7">
    <source>
        <dbReference type="Pfam" id="PF00326"/>
    </source>
</evidence>
<dbReference type="SUPFAM" id="SSF53474">
    <property type="entry name" value="alpha/beta-Hydrolases"/>
    <property type="match status" value="1"/>
</dbReference>
<dbReference type="GO" id="GO:0005829">
    <property type="term" value="C:cytosol"/>
    <property type="evidence" value="ECO:0007669"/>
    <property type="project" value="TreeGrafter"/>
</dbReference>
<evidence type="ECO:0000313" key="10">
    <source>
        <dbReference type="Proteomes" id="UP000007799"/>
    </source>
</evidence>
<dbReference type="GeneID" id="16074962"/>
<dbReference type="InterPro" id="IPR002471">
    <property type="entry name" value="Pept_S9_AS"/>
</dbReference>
<reference evidence="9" key="1">
    <citation type="submission" date="2009-08" db="EMBL/GenBank/DDBJ databases">
        <title>Annotation of Salpingoeca rosetta.</title>
        <authorList>
            <consortium name="The Broad Institute Genome Sequencing Platform"/>
            <person name="Russ C."/>
            <person name="Cuomo C."/>
            <person name="Burger G."/>
            <person name="Gray M.W."/>
            <person name="Holland P.W.H."/>
            <person name="King N."/>
            <person name="Lang F.B.F."/>
            <person name="Roger A.J."/>
            <person name="Ruiz-Trillo I."/>
            <person name="Young S.K."/>
            <person name="Zeng Q."/>
            <person name="Gargeya S."/>
            <person name="Alvarado L."/>
            <person name="Berlin A."/>
            <person name="Chapman S.B."/>
            <person name="Chen Z."/>
            <person name="Freedman E."/>
            <person name="Gellesch M."/>
            <person name="Goldberg J."/>
            <person name="Griggs A."/>
            <person name="Gujja S."/>
            <person name="Heilman E."/>
            <person name="Heiman D."/>
            <person name="Howarth C."/>
            <person name="Mehta T."/>
            <person name="Neiman D."/>
            <person name="Pearson M."/>
            <person name="Roberts A."/>
            <person name="Saif S."/>
            <person name="Shea T."/>
            <person name="Shenoy N."/>
            <person name="Sisk P."/>
            <person name="Stolte C."/>
            <person name="Sykes S."/>
            <person name="White J."/>
            <person name="Yandava C."/>
            <person name="Haas B."/>
            <person name="Nusbaum C."/>
            <person name="Birren B."/>
        </authorList>
    </citation>
    <scope>NUCLEOTIDE SEQUENCE [LARGE SCALE GENOMIC DNA]</scope>
    <source>
        <strain evidence="9">ATCC 50818</strain>
    </source>
</reference>
<dbReference type="FunCoup" id="F2U9E8">
    <property type="interactions" value="829"/>
</dbReference>
<dbReference type="InterPro" id="IPR051167">
    <property type="entry name" value="Prolyl_oligopep/macrocyclase"/>
</dbReference>
<comment type="catalytic activity">
    <reaction evidence="1">
        <text>Hydrolysis of Pro-|-Xaa &gt;&gt; Ala-|-Xaa in oligopeptides.</text>
        <dbReference type="EC" id="3.4.21.26"/>
    </reaction>
</comment>
<sequence>MSGIKYPQAERGDVVEDFHGTKVADPYKWLEDPDAEKTQEFVKAQNDISSPFIDTPFRKVFLDRLKEVFDFPKHGCPFRRGTKYYYFFNTGLQNQAILYQKDSLDGEPRVFLDPNELSEDGTTAITGIRFSKNDQYMAYNLSKAGSDWSSIKVRDTETGKDLDDELEWVKFSSVAWTHDNEGFFYNRYNKPNKENVDAGTETDTNVDQKLYYHRLHTPQSEDVLCYETPDHPKWMIHASVTEDGKYFLLYISEGCKPANRVYVAEAAPITGMLQPRKLIDNFDADYSYIANDGSIFTFKTNLNAPRSRIVRIDISKDEVSFDELVPETKDVLETVRWIDNDKMLLNYVRDVKDVLQLHALSDGSLLRPIELDVGSLSGIACHYDDSELFYQFTSFLTPGIIYRADVSKPDQQPSVFYETKVEGFNAHEFVTEQVFYDSKDGTKIPMFIVHRKGIQLDGSNPTLLYGYGGFSISLTPFFSVSRTIFCGNMGGVFALANIRGGNEYGEDWHKAGTLENKQNCFDDFQAAAEYLIANKYTCAKKLAIQGGSNGGLLVAACANQRPELYGAVIAQVGVMDMLHFHKFTIGHAWTTDFGCADDPEQFKWLIKYSPIHNVKHRPDAQYPAMLLLTADHDDRVVPLHTLKLIATLQHELGDKENQTNPLLARIEVKAGHGAGKPTQKRLEEMADVFAFMAKTLDIQWTPPASA</sequence>
<keyword evidence="10" id="KW-1185">Reference proteome</keyword>
<evidence type="ECO:0000313" key="9">
    <source>
        <dbReference type="EMBL" id="EGD73351.1"/>
    </source>
</evidence>